<dbReference type="PANTHER" id="PTHR43731:SF14">
    <property type="entry name" value="PRESENILIN-ASSOCIATED RHOMBOID-LIKE PROTEIN, MITOCHONDRIAL"/>
    <property type="match status" value="1"/>
</dbReference>
<dbReference type="EMBL" id="JAULRT010000052">
    <property type="protein sequence ID" value="MDO3382510.1"/>
    <property type="molecule type" value="Genomic_DNA"/>
</dbReference>
<keyword evidence="6 7" id="KW-0472">Membrane</keyword>
<evidence type="ECO:0000256" key="4">
    <source>
        <dbReference type="ARBA" id="ARBA00022801"/>
    </source>
</evidence>
<evidence type="ECO:0000259" key="8">
    <source>
        <dbReference type="Pfam" id="PF01694"/>
    </source>
</evidence>
<organism evidence="10 11">
    <name type="scientific">Gilvimarinus algae</name>
    <dbReference type="NCBI Taxonomy" id="3058037"/>
    <lineage>
        <taxon>Bacteria</taxon>
        <taxon>Pseudomonadati</taxon>
        <taxon>Pseudomonadota</taxon>
        <taxon>Gammaproteobacteria</taxon>
        <taxon>Cellvibrionales</taxon>
        <taxon>Cellvibrionaceae</taxon>
        <taxon>Gilvimarinus</taxon>
    </lineage>
</organism>
<evidence type="ECO:0000256" key="2">
    <source>
        <dbReference type="ARBA" id="ARBA00009045"/>
    </source>
</evidence>
<dbReference type="PANTHER" id="PTHR43731">
    <property type="entry name" value="RHOMBOID PROTEASE"/>
    <property type="match status" value="1"/>
</dbReference>
<feature type="transmembrane region" description="Helical" evidence="7">
    <location>
        <begin position="144"/>
        <end position="168"/>
    </location>
</feature>
<feature type="transmembrane region" description="Helical" evidence="7">
    <location>
        <begin position="267"/>
        <end position="285"/>
    </location>
</feature>
<feature type="transmembrane region" description="Helical" evidence="7">
    <location>
        <begin position="207"/>
        <end position="228"/>
    </location>
</feature>
<dbReference type="SUPFAM" id="SSF144091">
    <property type="entry name" value="Rhomboid-like"/>
    <property type="match status" value="1"/>
</dbReference>
<dbReference type="RefSeq" id="WP_302712805.1">
    <property type="nucleotide sequence ID" value="NZ_JAULRT010000052.1"/>
</dbReference>
<evidence type="ECO:0000313" key="11">
    <source>
        <dbReference type="Proteomes" id="UP001168380"/>
    </source>
</evidence>
<dbReference type="Proteomes" id="UP001168380">
    <property type="component" value="Unassembled WGS sequence"/>
</dbReference>
<proteinExistence type="inferred from homology"/>
<dbReference type="GO" id="GO:0008233">
    <property type="term" value="F:peptidase activity"/>
    <property type="evidence" value="ECO:0007669"/>
    <property type="project" value="UniProtKB-KW"/>
</dbReference>
<feature type="transmembrane region" description="Helical" evidence="7">
    <location>
        <begin position="180"/>
        <end position="201"/>
    </location>
</feature>
<keyword evidence="11" id="KW-1185">Reference proteome</keyword>
<keyword evidence="3 7" id="KW-0812">Transmembrane</keyword>
<feature type="transmembrane region" description="Helical" evidence="7">
    <location>
        <begin position="240"/>
        <end position="261"/>
    </location>
</feature>
<dbReference type="Pfam" id="PF01694">
    <property type="entry name" value="Rhomboid"/>
    <property type="match status" value="1"/>
</dbReference>
<dbReference type="InterPro" id="IPR022764">
    <property type="entry name" value="Peptidase_S54_rhomboid_dom"/>
</dbReference>
<keyword evidence="4 10" id="KW-0378">Hydrolase</keyword>
<keyword evidence="10" id="KW-0645">Protease</keyword>
<evidence type="ECO:0000256" key="6">
    <source>
        <dbReference type="ARBA" id="ARBA00023136"/>
    </source>
</evidence>
<dbReference type="Gene3D" id="1.20.1540.10">
    <property type="entry name" value="Rhomboid-like"/>
    <property type="match status" value="1"/>
</dbReference>
<evidence type="ECO:0000256" key="1">
    <source>
        <dbReference type="ARBA" id="ARBA00004141"/>
    </source>
</evidence>
<dbReference type="InterPro" id="IPR031976">
    <property type="entry name" value="NRho"/>
</dbReference>
<comment type="subcellular location">
    <subcellularLocation>
        <location evidence="1">Membrane</location>
        <topology evidence="1">Multi-pass membrane protein</topology>
    </subcellularLocation>
</comment>
<evidence type="ECO:0000259" key="9">
    <source>
        <dbReference type="Pfam" id="PF16733"/>
    </source>
</evidence>
<feature type="domain" description="Peptidase S54 rhomboid" evidence="8">
    <location>
        <begin position="142"/>
        <end position="281"/>
    </location>
</feature>
<accession>A0ABT8TFU5</accession>
<evidence type="ECO:0000256" key="5">
    <source>
        <dbReference type="ARBA" id="ARBA00022989"/>
    </source>
</evidence>
<dbReference type="InterPro" id="IPR038244">
    <property type="entry name" value="NRho_sf"/>
</dbReference>
<comment type="caution">
    <text evidence="10">The sequence shown here is derived from an EMBL/GenBank/DDBJ whole genome shotgun (WGS) entry which is preliminary data.</text>
</comment>
<feature type="transmembrane region" description="Helical" evidence="7">
    <location>
        <begin position="89"/>
        <end position="109"/>
    </location>
</feature>
<comment type="similarity">
    <text evidence="2">Belongs to the peptidase S54 family.</text>
</comment>
<gene>
    <name evidence="10" type="ORF">QWI16_10025</name>
</gene>
<feature type="domain" description="Rhomboid protease N-terminal" evidence="9">
    <location>
        <begin position="1"/>
        <end position="63"/>
    </location>
</feature>
<dbReference type="InterPro" id="IPR050925">
    <property type="entry name" value="Rhomboid_protease_S54"/>
</dbReference>
<keyword evidence="5 7" id="KW-1133">Transmembrane helix</keyword>
<evidence type="ECO:0000313" key="10">
    <source>
        <dbReference type="EMBL" id="MDO3382510.1"/>
    </source>
</evidence>
<evidence type="ECO:0000256" key="7">
    <source>
        <dbReference type="SAM" id="Phobius"/>
    </source>
</evidence>
<dbReference type="GO" id="GO:0006508">
    <property type="term" value="P:proteolysis"/>
    <property type="evidence" value="ECO:0007669"/>
    <property type="project" value="UniProtKB-KW"/>
</dbReference>
<sequence>MLWTSVREFPLERDLTELVQLLRTRQIPHRVTEYQGRQILQVPDPRLGEPVGEFIDTWLAGGVPAQDTPVVEQTEGEPGAAVLLQLRKFPLTVLLIALSLLGFAVARFAPLQAWLGELTFVPLLQVPGGYYLGELNDTLASGQWWRLISPAFLHFSIFHIVFNALWTWELGRRLEWVMGPWRYAVFFLFSALASNLTQYVWPSQAAMFGGMSGVVYAMVGFISVHQWLRPHPALAVPRGILIFMLAWLGICMLGVVDLFMSGGVANGAHLGGLVAGAALGGLSAIRQPKTKQ</sequence>
<name>A0ABT8TFU5_9GAMM</name>
<protein>
    <submittedName>
        <fullName evidence="10">Rhomboid family intramembrane serine protease</fullName>
        <ecNumber evidence="10">3.4.21.105</ecNumber>
    </submittedName>
</protein>
<dbReference type="EC" id="3.4.21.105" evidence="10"/>
<reference evidence="10" key="1">
    <citation type="submission" date="2023-07" db="EMBL/GenBank/DDBJ databases">
        <title>Gilvimarinus algae sp. nov., isolated from the surface of Kelp.</title>
        <authorList>
            <person name="Sun Y.Y."/>
            <person name="Gong Y."/>
            <person name="Du Z.J."/>
        </authorList>
    </citation>
    <scope>NUCLEOTIDE SEQUENCE</scope>
    <source>
        <strain evidence="10">SDUM040014</strain>
    </source>
</reference>
<dbReference type="Pfam" id="PF16733">
    <property type="entry name" value="NRho"/>
    <property type="match status" value="1"/>
</dbReference>
<dbReference type="Gene3D" id="3.30.70.2080">
    <property type="match status" value="1"/>
</dbReference>
<dbReference type="InterPro" id="IPR035952">
    <property type="entry name" value="Rhomboid-like_sf"/>
</dbReference>
<evidence type="ECO:0000256" key="3">
    <source>
        <dbReference type="ARBA" id="ARBA00022692"/>
    </source>
</evidence>